<evidence type="ECO:0000313" key="2">
    <source>
        <dbReference type="Proteomes" id="UP000217895"/>
    </source>
</evidence>
<reference evidence="1 2" key="1">
    <citation type="submission" date="2017-06" db="EMBL/GenBank/DDBJ databases">
        <title>Genome sequencing of cyanobaciteial culture collection at National Institute for Environmental Studies (NIES).</title>
        <authorList>
            <person name="Hirose Y."/>
            <person name="Shimura Y."/>
            <person name="Fujisawa T."/>
            <person name="Nakamura Y."/>
            <person name="Kawachi M."/>
        </authorList>
    </citation>
    <scope>NUCLEOTIDE SEQUENCE [LARGE SCALE GENOMIC DNA]</scope>
    <source>
        <strain evidence="1 2">NIES-2135</strain>
        <plasmid evidence="2">Plasmid Plasmid2 dna</plasmid>
    </source>
</reference>
<dbReference type="EMBL" id="AP018205">
    <property type="protein sequence ID" value="BAY59743.1"/>
    <property type="molecule type" value="Genomic_DNA"/>
</dbReference>
<sequence>MPSNFQPQEQTFVLAPSSDQPLNPALVNEEFCRYSGVIPMDWELARDPIYTPQLVQLAYQNNITITAQPNRILFTEMTANKEKGEYRAAQLVRRFAEALPNLKVQAFGFNPLGHAQLGDTKEDVRDYLNQTLLSPGAWQNVGIEPVRPQISLAYTLEERRQLNLTISEASLRSDAVVFTPVVVFSGNFSYTIEGEAAEACRASMLRALDRAQEDLDFFINLINEKFLAVTSVAPALIPAFA</sequence>
<keyword evidence="2" id="KW-1185">Reference proteome</keyword>
<dbReference type="AlphaFoldDB" id="A0A1Z4JSU0"/>
<protein>
    <submittedName>
        <fullName evidence="1">Uncharacterized protein</fullName>
    </submittedName>
</protein>
<keyword evidence="1" id="KW-0614">Plasmid</keyword>
<dbReference type="Proteomes" id="UP000217895">
    <property type="component" value="Plasmid Plasmid2 dna"/>
</dbReference>
<geneLocation type="plasmid" evidence="1">
    <name>plasmid2</name>
</geneLocation>
<accession>A0A1Z4JSU0</accession>
<name>A0A1Z4JSU0_LEPBY</name>
<organism evidence="1 2">
    <name type="scientific">Leptolyngbya boryana NIES-2135</name>
    <dbReference type="NCBI Taxonomy" id="1973484"/>
    <lineage>
        <taxon>Bacteria</taxon>
        <taxon>Bacillati</taxon>
        <taxon>Cyanobacteriota</taxon>
        <taxon>Cyanophyceae</taxon>
        <taxon>Leptolyngbyales</taxon>
        <taxon>Leptolyngbyaceae</taxon>
        <taxon>Leptolyngbya group</taxon>
        <taxon>Leptolyngbya</taxon>
    </lineage>
</organism>
<gene>
    <name evidence="1" type="ORF">NIES2135_66200</name>
</gene>
<proteinExistence type="predicted"/>
<evidence type="ECO:0000313" key="1">
    <source>
        <dbReference type="EMBL" id="BAY59743.1"/>
    </source>
</evidence>